<keyword evidence="5 8" id="KW-0812">Transmembrane</keyword>
<dbReference type="NCBIfam" id="TIGR00912">
    <property type="entry name" value="2A0309"/>
    <property type="match status" value="1"/>
</dbReference>
<dbReference type="Proteomes" id="UP000683246">
    <property type="component" value="Chromosome"/>
</dbReference>
<evidence type="ECO:0000256" key="4">
    <source>
        <dbReference type="ARBA" id="ARBA00022544"/>
    </source>
</evidence>
<feature type="transmembrane region" description="Helical" evidence="8">
    <location>
        <begin position="274"/>
        <end position="296"/>
    </location>
</feature>
<keyword evidence="3" id="KW-0813">Transport</keyword>
<evidence type="ECO:0000313" key="10">
    <source>
        <dbReference type="Proteomes" id="UP000683246"/>
    </source>
</evidence>
<feature type="transmembrane region" description="Helical" evidence="8">
    <location>
        <begin position="12"/>
        <end position="29"/>
    </location>
</feature>
<feature type="transmembrane region" description="Helical" evidence="8">
    <location>
        <begin position="339"/>
        <end position="358"/>
    </location>
</feature>
<dbReference type="AlphaFoldDB" id="A0A8J8MH51"/>
<dbReference type="Gene3D" id="1.20.1740.10">
    <property type="entry name" value="Amino acid/polyamine transporter I"/>
    <property type="match status" value="1"/>
</dbReference>
<gene>
    <name evidence="9" type="ORF">HZI73_03455</name>
</gene>
<evidence type="ECO:0000313" key="9">
    <source>
        <dbReference type="EMBL" id="QUI21397.1"/>
    </source>
</evidence>
<sequence length="371" mass="41953">MFSQNNKVSIRQIKILIILNLFSNTSLILPRLASEIAAEDGWIIVIGGAIVSLVYVWVITSLIKLFPRQDILSYTELIFSRPVAVIIGILFAIKLVILAGLEIRVFGELVKQTLLRDTPIEIIVITMLFVVAYLTRKGFEARARMAELLIFVVIIPLVLIFLFTIPDIEIYHISPIFMMDMKTFAYGSLIMSMIYSGLELLLLSAPFVNKPKRIPKAALTSVIFVAVLNGTICLLTIGTFGPIETSRQLWPVMSIMQTIHLPGSLIQRQDALMVSFWIMTVFLLINAYLFFSTHLLKKVTRLKEQNFLVLPLLPIVYLISLMPDNIVETYDWLRIMTRYVSILFLLPIPLILLIGAKLKGLGEQANKKEVS</sequence>
<dbReference type="Pfam" id="PF03845">
    <property type="entry name" value="Spore_permease"/>
    <property type="match status" value="1"/>
</dbReference>
<evidence type="ECO:0000256" key="3">
    <source>
        <dbReference type="ARBA" id="ARBA00022448"/>
    </source>
</evidence>
<dbReference type="RefSeq" id="WP_212696866.1">
    <property type="nucleotide sequence ID" value="NZ_CP058649.1"/>
</dbReference>
<dbReference type="InterPro" id="IPR004761">
    <property type="entry name" value="Spore_GerAB"/>
</dbReference>
<evidence type="ECO:0000256" key="8">
    <source>
        <dbReference type="SAM" id="Phobius"/>
    </source>
</evidence>
<accession>A0A8J8MH51</accession>
<keyword evidence="6 8" id="KW-1133">Transmembrane helix</keyword>
<protein>
    <submittedName>
        <fullName evidence="9">Endospore germination permease</fullName>
    </submittedName>
</protein>
<dbReference type="EMBL" id="CP058649">
    <property type="protein sequence ID" value="QUI21397.1"/>
    <property type="molecule type" value="Genomic_DNA"/>
</dbReference>
<feature type="transmembrane region" description="Helical" evidence="8">
    <location>
        <begin position="78"/>
        <end position="99"/>
    </location>
</feature>
<feature type="transmembrane region" description="Helical" evidence="8">
    <location>
        <begin position="41"/>
        <end position="66"/>
    </location>
</feature>
<keyword evidence="10" id="KW-1185">Reference proteome</keyword>
<evidence type="ECO:0000256" key="6">
    <source>
        <dbReference type="ARBA" id="ARBA00022989"/>
    </source>
</evidence>
<dbReference type="KEGG" id="vpy:HZI73_03455"/>
<dbReference type="PANTHER" id="PTHR34975:SF2">
    <property type="entry name" value="SPORE GERMINATION PROTEIN A2"/>
    <property type="match status" value="1"/>
</dbReference>
<reference evidence="9" key="1">
    <citation type="submission" date="2020-07" db="EMBL/GenBank/DDBJ databases">
        <title>Vallitalea pronyensis genome.</title>
        <authorList>
            <person name="Postec A."/>
        </authorList>
    </citation>
    <scope>NUCLEOTIDE SEQUENCE</scope>
    <source>
        <strain evidence="9">FatNI3</strain>
    </source>
</reference>
<evidence type="ECO:0000256" key="5">
    <source>
        <dbReference type="ARBA" id="ARBA00022692"/>
    </source>
</evidence>
<name>A0A8J8MH51_9FIRM</name>
<keyword evidence="4" id="KW-0309">Germination</keyword>
<dbReference type="GO" id="GO:0009847">
    <property type="term" value="P:spore germination"/>
    <property type="evidence" value="ECO:0007669"/>
    <property type="project" value="InterPro"/>
</dbReference>
<organism evidence="9 10">
    <name type="scientific">Vallitalea pronyensis</name>
    <dbReference type="NCBI Taxonomy" id="1348613"/>
    <lineage>
        <taxon>Bacteria</taxon>
        <taxon>Bacillati</taxon>
        <taxon>Bacillota</taxon>
        <taxon>Clostridia</taxon>
        <taxon>Lachnospirales</taxon>
        <taxon>Vallitaleaceae</taxon>
        <taxon>Vallitalea</taxon>
    </lineage>
</organism>
<evidence type="ECO:0000256" key="1">
    <source>
        <dbReference type="ARBA" id="ARBA00004141"/>
    </source>
</evidence>
<evidence type="ECO:0000256" key="7">
    <source>
        <dbReference type="ARBA" id="ARBA00023136"/>
    </source>
</evidence>
<comment type="similarity">
    <text evidence="2">Belongs to the amino acid-polyamine-organocation (APC) superfamily. Spore germination protein (SGP) (TC 2.A.3.9) family.</text>
</comment>
<proteinExistence type="inferred from homology"/>
<keyword evidence="7 8" id="KW-0472">Membrane</keyword>
<feature type="transmembrane region" description="Helical" evidence="8">
    <location>
        <begin position="217"/>
        <end position="243"/>
    </location>
</feature>
<feature type="transmembrane region" description="Helical" evidence="8">
    <location>
        <begin position="148"/>
        <end position="165"/>
    </location>
</feature>
<dbReference type="GO" id="GO:0016020">
    <property type="term" value="C:membrane"/>
    <property type="evidence" value="ECO:0007669"/>
    <property type="project" value="UniProtKB-SubCell"/>
</dbReference>
<evidence type="ECO:0000256" key="2">
    <source>
        <dbReference type="ARBA" id="ARBA00007998"/>
    </source>
</evidence>
<comment type="subcellular location">
    <subcellularLocation>
        <location evidence="1">Membrane</location>
        <topology evidence="1">Multi-pass membrane protein</topology>
    </subcellularLocation>
</comment>
<feature type="transmembrane region" description="Helical" evidence="8">
    <location>
        <begin position="119"/>
        <end position="136"/>
    </location>
</feature>
<feature type="transmembrane region" description="Helical" evidence="8">
    <location>
        <begin position="308"/>
        <end position="327"/>
    </location>
</feature>
<feature type="transmembrane region" description="Helical" evidence="8">
    <location>
        <begin position="185"/>
        <end position="205"/>
    </location>
</feature>
<dbReference type="PANTHER" id="PTHR34975">
    <property type="entry name" value="SPORE GERMINATION PROTEIN A2"/>
    <property type="match status" value="1"/>
</dbReference>